<evidence type="ECO:0000256" key="3">
    <source>
        <dbReference type="ARBA" id="ARBA00022679"/>
    </source>
</evidence>
<name>A0A814N192_9BILA</name>
<dbReference type="GO" id="GO:0010629">
    <property type="term" value="P:negative regulation of gene expression"/>
    <property type="evidence" value="ECO:0007669"/>
    <property type="project" value="TreeGrafter"/>
</dbReference>
<evidence type="ECO:0000256" key="2">
    <source>
        <dbReference type="ARBA" id="ARBA00022676"/>
    </source>
</evidence>
<dbReference type="EMBL" id="CAJNOO010001051">
    <property type="protein sequence ID" value="CAF1086873.1"/>
    <property type="molecule type" value="Genomic_DNA"/>
</dbReference>
<feature type="domain" description="Macro" evidence="9">
    <location>
        <begin position="694"/>
        <end position="867"/>
    </location>
</feature>
<sequence length="1063" mass="122924">MANQDIDKKNLKQCLQLLITVVSNTINILERQTNQSNEKHILNNLQITIINLLDCNLSSLSSQCRNYLFNILNQYNYNIEGNIFTIEFTKEILQPFVHNLQGRLSLLDACQAAWNGDLSFIEDFIRKYPTLINKCGLYGTTLLYSVARNNHFDLVKYLIETNNCSVNVKNEDYSEKSEESKLKASTGSTPLHVACFYGHLQIVKYLIENGADYFILNNIDETPIQNGQSNKNIHKFFDDFLLFGYSKKLDKPPNKTILEEIKQNIEIIDCIWEYKPFSQDQWLPVSSELPVQLQQSLIIKSDETFKTEIVLKTSKDIYHVSIAQFLYSIINDNQTENFTWIRCRGSSLLNFHCYSQWQIMFIKHPIGITNNSTSIEIFDMTKNKIQLNSWYNANIKINFLLERAMNYRQKYITINLDFINNEKIIFDLENFTFTNQQNTIQGFLRWIPKIILNNNKLTLVDNLQLPTDLDLILLTVPYLNQVKLNETISIDEINQYDLKYESSFDTKILNSQDQQSICEKKSKISVNIIQDNIINEQSDVIVICSLSKNLVESVLVAGGDSLRKLFKMKIKEIHKSSIISVATDGKLASKAIYFVLWEPNSDPNILCQSIRKLVSNVIEKAINENYKSIAFPAIGCGEYGCSIRLIAETFIEEIYEQLNEYSMKILFVIQPDRIDIYNEFQKQLNLFQQQPISISKSNSIMIEEGKIEIEQGDIIKQNVDVIIGSSSSENLRQALIKSAGYEVEHAYNQAYEDNPNSLIISTPSGQLPCKEIFFIKWKPNKDPEILRQSIIDLISNVMQNVISCNYTSIAFPAIGCGKHACSVDIVVKTMIREVKKQIQTRKLSCLVKFIIESNQQNIYDEFCKQLFSSNFHTSMEFHLPATWQISKENKIRLIVSKDTDEYKSVFNRFDEAMKKQYKKIIKIERIQNERWFMQYMAHWTDFKKRLNKDTEKHLYHGCREEAANLIMEDCFNRSFAGVHGTIYGGGVYFSSNASFSHQYTKPNALEERCMFLSRVLIGKTTIGNSSMKTRPLGFDSTTDGNHIFVTYHDAQAYAEYLIIYKSK</sequence>
<keyword evidence="6" id="KW-0040">ANK repeat</keyword>
<dbReference type="PANTHER" id="PTHR14453">
    <property type="entry name" value="PARP/ZINC FINGER CCCH TYPE DOMAIN CONTAINING PROTEIN"/>
    <property type="match status" value="1"/>
</dbReference>
<evidence type="ECO:0000256" key="6">
    <source>
        <dbReference type="PROSITE-ProRule" id="PRU00023"/>
    </source>
</evidence>
<dbReference type="PROSITE" id="PS51154">
    <property type="entry name" value="MACRO"/>
    <property type="match status" value="2"/>
</dbReference>
<dbReference type="InterPro" id="IPR002110">
    <property type="entry name" value="Ankyrin_rpt"/>
</dbReference>
<evidence type="ECO:0000256" key="7">
    <source>
        <dbReference type="RuleBase" id="RU362114"/>
    </source>
</evidence>
<feature type="domain" description="PARP catalytic" evidence="8">
    <location>
        <begin position="879"/>
        <end position="1063"/>
    </location>
</feature>
<organism evidence="10 11">
    <name type="scientific">Rotaria sordida</name>
    <dbReference type="NCBI Taxonomy" id="392033"/>
    <lineage>
        <taxon>Eukaryota</taxon>
        <taxon>Metazoa</taxon>
        <taxon>Spiralia</taxon>
        <taxon>Gnathifera</taxon>
        <taxon>Rotifera</taxon>
        <taxon>Eurotatoria</taxon>
        <taxon>Bdelloidea</taxon>
        <taxon>Philodinida</taxon>
        <taxon>Philodinidae</taxon>
        <taxon>Rotaria</taxon>
    </lineage>
</organism>
<evidence type="ECO:0000313" key="11">
    <source>
        <dbReference type="Proteomes" id="UP000663882"/>
    </source>
</evidence>
<feature type="domain" description="Macro" evidence="9">
    <location>
        <begin position="513"/>
        <end position="685"/>
    </location>
</feature>
<accession>A0A814N192</accession>
<evidence type="ECO:0000256" key="5">
    <source>
        <dbReference type="ARBA" id="ARBA00023242"/>
    </source>
</evidence>
<dbReference type="AlphaFoldDB" id="A0A814N192"/>
<dbReference type="Proteomes" id="UP000663882">
    <property type="component" value="Unassembled WGS sequence"/>
</dbReference>
<dbReference type="SUPFAM" id="SSF52949">
    <property type="entry name" value="Macro domain-like"/>
    <property type="match status" value="2"/>
</dbReference>
<gene>
    <name evidence="10" type="ORF">RFH988_LOCUS18590</name>
</gene>
<dbReference type="GO" id="GO:0005634">
    <property type="term" value="C:nucleus"/>
    <property type="evidence" value="ECO:0007669"/>
    <property type="project" value="UniProtKB-SubCell"/>
</dbReference>
<dbReference type="SMART" id="SM00248">
    <property type="entry name" value="ANK"/>
    <property type="match status" value="3"/>
</dbReference>
<evidence type="ECO:0000256" key="1">
    <source>
        <dbReference type="ARBA" id="ARBA00004123"/>
    </source>
</evidence>
<dbReference type="SUPFAM" id="SSF48403">
    <property type="entry name" value="Ankyrin repeat"/>
    <property type="match status" value="1"/>
</dbReference>
<keyword evidence="5" id="KW-0539">Nucleus</keyword>
<dbReference type="GO" id="GO:0003714">
    <property type="term" value="F:transcription corepressor activity"/>
    <property type="evidence" value="ECO:0007669"/>
    <property type="project" value="TreeGrafter"/>
</dbReference>
<dbReference type="OrthoDB" id="6133115at2759"/>
<evidence type="ECO:0000259" key="8">
    <source>
        <dbReference type="PROSITE" id="PS51059"/>
    </source>
</evidence>
<dbReference type="Pfam" id="PF00644">
    <property type="entry name" value="PARP"/>
    <property type="match status" value="1"/>
</dbReference>
<dbReference type="SUPFAM" id="SSF56399">
    <property type="entry name" value="ADP-ribosylation"/>
    <property type="match status" value="1"/>
</dbReference>
<dbReference type="InterPro" id="IPR052056">
    <property type="entry name" value="Mono-ARTD/PARP"/>
</dbReference>
<dbReference type="InterPro" id="IPR002589">
    <property type="entry name" value="Macro_dom"/>
</dbReference>
<dbReference type="Pfam" id="PF12796">
    <property type="entry name" value="Ank_2"/>
    <property type="match status" value="1"/>
</dbReference>
<dbReference type="InterPro" id="IPR036770">
    <property type="entry name" value="Ankyrin_rpt-contain_sf"/>
</dbReference>
<keyword evidence="3 7" id="KW-0808">Transferase</keyword>
<evidence type="ECO:0000313" key="10">
    <source>
        <dbReference type="EMBL" id="CAF1086873.1"/>
    </source>
</evidence>
<comment type="caution">
    <text evidence="10">The sequence shown here is derived from an EMBL/GenBank/DDBJ whole genome shotgun (WGS) entry which is preliminary data.</text>
</comment>
<dbReference type="Gene3D" id="3.40.220.10">
    <property type="entry name" value="Leucine Aminopeptidase, subunit E, domain 1"/>
    <property type="match status" value="2"/>
</dbReference>
<proteinExistence type="predicted"/>
<dbReference type="PROSITE" id="PS50297">
    <property type="entry name" value="ANK_REP_REGION"/>
    <property type="match status" value="1"/>
</dbReference>
<evidence type="ECO:0000259" key="9">
    <source>
        <dbReference type="PROSITE" id="PS51154"/>
    </source>
</evidence>
<evidence type="ECO:0000256" key="4">
    <source>
        <dbReference type="ARBA" id="ARBA00023027"/>
    </source>
</evidence>
<dbReference type="InterPro" id="IPR012317">
    <property type="entry name" value="Poly(ADP-ribose)pol_cat_dom"/>
</dbReference>
<dbReference type="GO" id="GO:0005737">
    <property type="term" value="C:cytoplasm"/>
    <property type="evidence" value="ECO:0007669"/>
    <property type="project" value="TreeGrafter"/>
</dbReference>
<keyword evidence="2 7" id="KW-0328">Glycosyltransferase</keyword>
<dbReference type="PROSITE" id="PS51059">
    <property type="entry name" value="PARP_CATALYTIC"/>
    <property type="match status" value="1"/>
</dbReference>
<protein>
    <recommendedName>
        <fullName evidence="7">Poly [ADP-ribose] polymerase</fullName>
        <shortName evidence="7">PARP</shortName>
        <ecNumber evidence="7">2.4.2.-</ecNumber>
    </recommendedName>
</protein>
<comment type="subcellular location">
    <subcellularLocation>
        <location evidence="1">Nucleus</location>
    </subcellularLocation>
</comment>
<keyword evidence="4 7" id="KW-0520">NAD</keyword>
<dbReference type="Pfam" id="PF01661">
    <property type="entry name" value="Macro"/>
    <property type="match status" value="2"/>
</dbReference>
<dbReference type="PANTHER" id="PTHR14453:SF67">
    <property type="entry name" value="POLY [ADP-RIBOSE] POLYMERASE"/>
    <property type="match status" value="1"/>
</dbReference>
<dbReference type="Gene3D" id="1.25.40.20">
    <property type="entry name" value="Ankyrin repeat-containing domain"/>
    <property type="match status" value="1"/>
</dbReference>
<dbReference type="EC" id="2.4.2.-" evidence="7"/>
<dbReference type="InterPro" id="IPR043472">
    <property type="entry name" value="Macro_dom-like"/>
</dbReference>
<feature type="repeat" description="ANK" evidence="6">
    <location>
        <begin position="186"/>
        <end position="218"/>
    </location>
</feature>
<dbReference type="Gene3D" id="3.90.228.10">
    <property type="match status" value="1"/>
</dbReference>
<dbReference type="GO" id="GO:0003950">
    <property type="term" value="F:NAD+ poly-ADP-ribosyltransferase activity"/>
    <property type="evidence" value="ECO:0007669"/>
    <property type="project" value="UniProtKB-UniRule"/>
</dbReference>
<reference evidence="10" key="1">
    <citation type="submission" date="2021-02" db="EMBL/GenBank/DDBJ databases">
        <authorList>
            <person name="Nowell W R."/>
        </authorList>
    </citation>
    <scope>NUCLEOTIDE SEQUENCE</scope>
</reference>
<dbReference type="PROSITE" id="PS50088">
    <property type="entry name" value="ANK_REPEAT"/>
    <property type="match status" value="1"/>
</dbReference>